<evidence type="ECO:0000313" key="2">
    <source>
        <dbReference type="EMBL" id="PNM57108.1"/>
    </source>
</evidence>
<dbReference type="InterPro" id="IPR021561">
    <property type="entry name" value="AbiEi_3"/>
</dbReference>
<dbReference type="InterPro" id="IPR033455">
    <property type="entry name" value="AbiEi_3_N"/>
</dbReference>
<dbReference type="EMBL" id="LOSJ02000002">
    <property type="protein sequence ID" value="PNM57108.1"/>
    <property type="molecule type" value="Genomic_DNA"/>
</dbReference>
<sequence>MSSKINWLVANAYPGALVLQQWLTENGISYSLAQKYAQSGWLRKLSSGVYYRPSARDDVKPGWVDALQAMDTQLHHRVHLAGLSSLTHQGLSHYLQLSKEQVWIGVKNKQSLPKWFREFPKQNWFYCGNHKLEAVSEKDLKVITVKGKELKASCPELAAYEVVDAIGKQISFEHAAELFQGLVNLSPRKVQSLLERSSSVQTNRVFLFLSHYHGHQWTQRIDETKIALGSGKRQVVEQGRFDERYQITVPEILSVKKEEANNG</sequence>
<dbReference type="RefSeq" id="WP_005512037.1">
    <property type="nucleotide sequence ID" value="NZ_CAWMSS010000001.1"/>
</dbReference>
<protein>
    <recommendedName>
        <fullName evidence="1">Transcriptional regulator AbiEi antitoxin N-terminal domain-containing protein</fullName>
    </recommendedName>
</protein>
<name>A0A2J9V032_VIBMI</name>
<proteinExistence type="predicted"/>
<keyword evidence="3" id="KW-1185">Reference proteome</keyword>
<dbReference type="OrthoDB" id="1550938at2"/>
<organism evidence="2 3">
    <name type="scientific">Vibrio mimicus</name>
    <dbReference type="NCBI Taxonomy" id="674"/>
    <lineage>
        <taxon>Bacteria</taxon>
        <taxon>Pseudomonadati</taxon>
        <taxon>Pseudomonadota</taxon>
        <taxon>Gammaproteobacteria</taxon>
        <taxon>Vibrionales</taxon>
        <taxon>Vibrionaceae</taxon>
        <taxon>Vibrio</taxon>
    </lineage>
</organism>
<feature type="domain" description="Transcriptional regulator AbiEi antitoxin N-terminal" evidence="1">
    <location>
        <begin position="1"/>
        <end position="97"/>
    </location>
</feature>
<evidence type="ECO:0000313" key="3">
    <source>
        <dbReference type="Proteomes" id="UP000053748"/>
    </source>
</evidence>
<dbReference type="AlphaFoldDB" id="A0A2J9V032"/>
<comment type="caution">
    <text evidence="2">The sequence shown here is derived from an EMBL/GenBank/DDBJ whole genome shotgun (WGS) entry which is preliminary data.</text>
</comment>
<evidence type="ECO:0000259" key="1">
    <source>
        <dbReference type="Pfam" id="PF17194"/>
    </source>
</evidence>
<dbReference type="Pfam" id="PF17194">
    <property type="entry name" value="AbiEi_3_N"/>
    <property type="match status" value="1"/>
</dbReference>
<dbReference type="Proteomes" id="UP000053748">
    <property type="component" value="Unassembled WGS sequence"/>
</dbReference>
<gene>
    <name evidence="2" type="ORF">AL544_014045</name>
</gene>
<reference evidence="2" key="1">
    <citation type="submission" date="2017-12" db="EMBL/GenBank/DDBJ databases">
        <title>FDA dAtabase for Regulatory Grade micrObial Sequences (FDA-ARGOS): Supporting development and validation of Infectious Disease Dx tests.</title>
        <authorList>
            <person name="Hoffmann M."/>
            <person name="Allard M."/>
            <person name="Evans P."/>
            <person name="Brown E."/>
            <person name="Tallon L.J."/>
            <person name="Sadzewicz L."/>
            <person name="Sengamalay N."/>
            <person name="Ott S."/>
            <person name="Godinez A."/>
            <person name="Nagaraj S."/>
            <person name="Vavikolanu K."/>
            <person name="Aluvathingal J."/>
            <person name="Nadendla S."/>
            <person name="Hobson J."/>
            <person name="Sichtig H."/>
        </authorList>
    </citation>
    <scope>NUCLEOTIDE SEQUENCE [LARGE SCALE GENOMIC DNA]</scope>
    <source>
        <strain evidence="2">FDAARGOS_113</strain>
    </source>
</reference>
<dbReference type="Pfam" id="PF11459">
    <property type="entry name" value="AbiEi_3"/>
    <property type="match status" value="1"/>
</dbReference>
<accession>A0A2J9V032</accession>